<proteinExistence type="predicted"/>
<feature type="transmembrane region" description="Helical" evidence="1">
    <location>
        <begin position="22"/>
        <end position="39"/>
    </location>
</feature>
<dbReference type="Proteomes" id="UP000182192">
    <property type="component" value="Unassembled WGS sequence"/>
</dbReference>
<protein>
    <submittedName>
        <fullName evidence="2">Uncharacterized protein</fullName>
    </submittedName>
</protein>
<keyword evidence="1" id="KW-1133">Transmembrane helix</keyword>
<dbReference type="OrthoDB" id="9919477at2"/>
<name>A0A1I1Q1G2_RUMAL</name>
<sequence length="410" mass="47503">MNDITENNDQKQNSPKKSWKKLIAAAIIAVIGFSAYGGYKAYKRYKFNKQWQLQNQIAEENALEYVRDKYAIDDAEVVSFSNDDLDDLRRFKDGEESWINRDHNVVTLDSDGHEFRVVVKWRERSSEGYDSYYTDEIEELLEQQIVESCNGEPVYANISVGTFNKDQVWSYRGVYMAKDEHFDGSDLKGVLKDKILSVEAVVIDTVFDDHELFDMLAEIDADADFYSFDTMEHFEASKELKAELNGNDLGKMKYAPYITDYRTIHDGKNVHRDFGVKTKDDMLFRAFPDTHSDPDAYTCDKVEIQDSDNIDEYYSYNKLDEYLRSPISSGYFLSRDNGFCTIICIYYPLEKLKGHDIEDVGLAWAESTKRYAIMRPDIVGDYAVFILNTDISFKLVDTKGLEPLEPKYSY</sequence>
<dbReference type="AlphaFoldDB" id="A0A1I1Q1G2"/>
<evidence type="ECO:0000256" key="1">
    <source>
        <dbReference type="SAM" id="Phobius"/>
    </source>
</evidence>
<dbReference type="EMBL" id="FOKQ01000038">
    <property type="protein sequence ID" value="SFD13698.1"/>
    <property type="molecule type" value="Genomic_DNA"/>
</dbReference>
<reference evidence="2 3" key="1">
    <citation type="submission" date="2016-10" db="EMBL/GenBank/DDBJ databases">
        <authorList>
            <person name="de Groot N.N."/>
        </authorList>
    </citation>
    <scope>NUCLEOTIDE SEQUENCE [LARGE SCALE GENOMIC DNA]</scope>
    <source>
        <strain evidence="2 3">AR67</strain>
    </source>
</reference>
<organism evidence="2 3">
    <name type="scientific">Ruminococcus albus</name>
    <dbReference type="NCBI Taxonomy" id="1264"/>
    <lineage>
        <taxon>Bacteria</taxon>
        <taxon>Bacillati</taxon>
        <taxon>Bacillota</taxon>
        <taxon>Clostridia</taxon>
        <taxon>Eubacteriales</taxon>
        <taxon>Oscillospiraceae</taxon>
        <taxon>Ruminococcus</taxon>
    </lineage>
</organism>
<evidence type="ECO:0000313" key="3">
    <source>
        <dbReference type="Proteomes" id="UP000182192"/>
    </source>
</evidence>
<evidence type="ECO:0000313" key="2">
    <source>
        <dbReference type="EMBL" id="SFD13698.1"/>
    </source>
</evidence>
<gene>
    <name evidence="2" type="ORF">SAMN02910406_03193</name>
</gene>
<keyword evidence="1" id="KW-0812">Transmembrane</keyword>
<dbReference type="RefSeq" id="WP_143098751.1">
    <property type="nucleotide sequence ID" value="NZ_FOKQ01000038.1"/>
</dbReference>
<keyword evidence="1" id="KW-0472">Membrane</keyword>
<accession>A0A1I1Q1G2</accession>